<dbReference type="EMBL" id="NVUS01000025">
    <property type="protein sequence ID" value="PCI97971.1"/>
    <property type="molecule type" value="Genomic_DNA"/>
</dbReference>
<evidence type="ECO:0000259" key="1">
    <source>
        <dbReference type="Pfam" id="PF01814"/>
    </source>
</evidence>
<protein>
    <recommendedName>
        <fullName evidence="1">Hemerythrin-like domain-containing protein</fullName>
    </recommendedName>
</protein>
<proteinExistence type="predicted"/>
<reference key="1">
    <citation type="submission" date="2017-08" db="EMBL/GenBank/DDBJ databases">
        <title>A dynamic microbial community with high functional redundancy inhabits the cold, oxic subseafloor aquifer.</title>
        <authorList>
            <person name="Tully B.J."/>
            <person name="Wheat C.G."/>
            <person name="Glazer B.T."/>
            <person name="Huber J.A."/>
        </authorList>
    </citation>
    <scope>NUCLEOTIDE SEQUENCE [LARGE SCALE GENOMIC DNA]</scope>
</reference>
<comment type="caution">
    <text evidence="2">The sequence shown here is derived from an EMBL/GenBank/DDBJ whole genome shotgun (WGS) entry which is preliminary data.</text>
</comment>
<dbReference type="Gene3D" id="1.20.120.520">
    <property type="entry name" value="nmb1532 protein domain like"/>
    <property type="match status" value="1"/>
</dbReference>
<name>A0A2A4YTB1_9PROT</name>
<accession>A0A2A4YTB1</accession>
<dbReference type="Pfam" id="PF01814">
    <property type="entry name" value="Hemerythrin"/>
    <property type="match status" value="1"/>
</dbReference>
<reference evidence="2" key="2">
    <citation type="journal article" date="2018" name="ISME J.">
        <title>A dynamic microbial community with high functional redundancy inhabits the cold, oxic subseafloor aquifer.</title>
        <authorList>
            <person name="Tully B.J."/>
            <person name="Wheat C.G."/>
            <person name="Glazer B.T."/>
            <person name="Huber J.A."/>
        </authorList>
    </citation>
    <scope>NUCLEOTIDE SEQUENCE</scope>
    <source>
        <strain evidence="2">NORP83</strain>
    </source>
</reference>
<evidence type="ECO:0000313" key="2">
    <source>
        <dbReference type="EMBL" id="PCI97971.1"/>
    </source>
</evidence>
<gene>
    <name evidence="2" type="ORF">COB13_14720</name>
</gene>
<dbReference type="AlphaFoldDB" id="A0A2A4YTB1"/>
<feature type="domain" description="Hemerythrin-like" evidence="1">
    <location>
        <begin position="47"/>
        <end position="187"/>
    </location>
</feature>
<organism evidence="2">
    <name type="scientific">OCS116 cluster bacterium</name>
    <dbReference type="NCBI Taxonomy" id="2030921"/>
    <lineage>
        <taxon>Bacteria</taxon>
        <taxon>Pseudomonadati</taxon>
        <taxon>Pseudomonadota</taxon>
        <taxon>Alphaproteobacteria</taxon>
        <taxon>OCS116 cluster</taxon>
    </lineage>
</organism>
<sequence>MTRFKYKKPENHVKKRSELSPAIKQTLLESIREEWPQHRRYQGMANFWLGIHRSLLQGSHQLANGFEALLDSPPSEIQDALNAAKLQQFGNHLIGQLHHHHEIEDHNYFPQFIRLYPNMEHAINLLDGDHQVLHQALEDTQLALVDLMAQKPIDRDMIAQVATGSRELEKIITRHLWDEEEIIIPILLEHG</sequence>
<dbReference type="InterPro" id="IPR012312">
    <property type="entry name" value="Hemerythrin-like"/>
</dbReference>